<accession>A0AAJ8C215</accession>
<gene>
    <name evidence="2" type="ORF">An11g05220</name>
</gene>
<reference evidence="2" key="2">
    <citation type="submission" date="2025-08" db="UniProtKB">
        <authorList>
            <consortium name="RefSeq"/>
        </authorList>
    </citation>
    <scope>IDENTIFICATION</scope>
</reference>
<name>A0AAJ8C215_ASPNG</name>
<dbReference type="AlphaFoldDB" id="A0AAJ8C215"/>
<evidence type="ECO:0000313" key="2">
    <source>
        <dbReference type="RefSeq" id="XP_059606716.1"/>
    </source>
</evidence>
<organism evidence="2">
    <name type="scientific">Aspergillus niger</name>
    <dbReference type="NCBI Taxonomy" id="5061"/>
    <lineage>
        <taxon>Eukaryota</taxon>
        <taxon>Fungi</taxon>
        <taxon>Dikarya</taxon>
        <taxon>Ascomycota</taxon>
        <taxon>Pezizomycotina</taxon>
        <taxon>Eurotiomycetes</taxon>
        <taxon>Eurotiomycetidae</taxon>
        <taxon>Eurotiales</taxon>
        <taxon>Aspergillaceae</taxon>
        <taxon>Aspergillus</taxon>
        <taxon>Aspergillus subgen. Circumdati</taxon>
    </lineage>
</organism>
<dbReference type="KEGG" id="ang:An11g05220"/>
<sequence>MVDGGWLEHGGSGMRDDQRRSAGGNDDGVMMDRVDGDGDEGMCFPIGVVGSSSVMGDGPVQLLRISDCEERQPE</sequence>
<protein>
    <submittedName>
        <fullName evidence="2">Uncharacterized protein</fullName>
    </submittedName>
</protein>
<proteinExistence type="predicted"/>
<evidence type="ECO:0000256" key="1">
    <source>
        <dbReference type="SAM" id="MobiDB-lite"/>
    </source>
</evidence>
<dbReference type="VEuPathDB" id="FungiDB:An11g05220"/>
<dbReference type="GeneID" id="84592293"/>
<reference evidence="2" key="1">
    <citation type="submission" date="2025-02" db="EMBL/GenBank/DDBJ databases">
        <authorList>
            <consortium name="NCBI Genome Project"/>
        </authorList>
    </citation>
    <scope>NUCLEOTIDE SEQUENCE</scope>
</reference>
<dbReference type="RefSeq" id="XP_059606716.1">
    <property type="nucleotide sequence ID" value="XM_059750264.1"/>
</dbReference>
<feature type="region of interest" description="Disordered" evidence="1">
    <location>
        <begin position="1"/>
        <end position="37"/>
    </location>
</feature>